<name>A0A8J9UH88_9NEOP</name>
<gene>
    <name evidence="1" type="ORF">BINO364_LOCUS6282</name>
</gene>
<protein>
    <recommendedName>
        <fullName evidence="3">Zinc finger BED domain-containing protein 5</fullName>
    </recommendedName>
</protein>
<sequence>MDSDHETLLFHTEVRWLSKGNMLGRLYEHRAELWLGKIGENNYSAFATLKAHVEDKKYDASKANIQDNIKSHLQMLIDEFNRYFPEYTEAETKDNQKIIRNPFSTDAAKLIRRSSCILNPCVTGGTNEQQLK</sequence>
<dbReference type="PANTHER" id="PTHR45913:SF19">
    <property type="entry name" value="LOW QUALITY PROTEIN: ZINC FINGER BED DOMAIN-CONTAINING PROTEIN 5-LIKE"/>
    <property type="match status" value="1"/>
</dbReference>
<keyword evidence="2" id="KW-1185">Reference proteome</keyword>
<proteinExistence type="predicted"/>
<evidence type="ECO:0000313" key="1">
    <source>
        <dbReference type="EMBL" id="CAH0720007.1"/>
    </source>
</evidence>
<dbReference type="PANTHER" id="PTHR45913">
    <property type="entry name" value="EPM2A-INTERACTING PROTEIN 1"/>
    <property type="match status" value="1"/>
</dbReference>
<dbReference type="OrthoDB" id="6927321at2759"/>
<evidence type="ECO:0000313" key="2">
    <source>
        <dbReference type="Proteomes" id="UP000838878"/>
    </source>
</evidence>
<dbReference type="AlphaFoldDB" id="A0A8J9UH88"/>
<dbReference type="EMBL" id="OV170234">
    <property type="protein sequence ID" value="CAH0720007.1"/>
    <property type="molecule type" value="Genomic_DNA"/>
</dbReference>
<feature type="non-terminal residue" evidence="1">
    <location>
        <position position="132"/>
    </location>
</feature>
<accession>A0A8J9UH88</accession>
<dbReference type="Proteomes" id="UP000838878">
    <property type="component" value="Chromosome 14"/>
</dbReference>
<evidence type="ECO:0008006" key="3">
    <source>
        <dbReference type="Google" id="ProtNLM"/>
    </source>
</evidence>
<organism evidence="1 2">
    <name type="scientific">Brenthis ino</name>
    <name type="common">lesser marbled fritillary</name>
    <dbReference type="NCBI Taxonomy" id="405034"/>
    <lineage>
        <taxon>Eukaryota</taxon>
        <taxon>Metazoa</taxon>
        <taxon>Ecdysozoa</taxon>
        <taxon>Arthropoda</taxon>
        <taxon>Hexapoda</taxon>
        <taxon>Insecta</taxon>
        <taxon>Pterygota</taxon>
        <taxon>Neoptera</taxon>
        <taxon>Endopterygota</taxon>
        <taxon>Lepidoptera</taxon>
        <taxon>Glossata</taxon>
        <taxon>Ditrysia</taxon>
        <taxon>Papilionoidea</taxon>
        <taxon>Nymphalidae</taxon>
        <taxon>Heliconiinae</taxon>
        <taxon>Argynnini</taxon>
        <taxon>Brenthis</taxon>
    </lineage>
</organism>
<reference evidence="1" key="1">
    <citation type="submission" date="2021-12" db="EMBL/GenBank/DDBJ databases">
        <authorList>
            <person name="Martin H S."/>
        </authorList>
    </citation>
    <scope>NUCLEOTIDE SEQUENCE</scope>
</reference>